<evidence type="ECO:0000313" key="2">
    <source>
        <dbReference type="Proteomes" id="UP001162060"/>
    </source>
</evidence>
<gene>
    <name evidence="1" type="ORF">PM001_LOCUS20283</name>
</gene>
<evidence type="ECO:0000313" key="1">
    <source>
        <dbReference type="EMBL" id="CAK7935133.1"/>
    </source>
</evidence>
<proteinExistence type="predicted"/>
<sequence length="78" mass="8475">MADEAEHAAGVWVTFTGVLCDEATGVGNEGRSNDLLTWRKGDNTPQTNSGACRRRHFSALDSLSTMSLQHRIAQNGEK</sequence>
<reference evidence="1" key="1">
    <citation type="submission" date="2024-01" db="EMBL/GenBank/DDBJ databases">
        <authorList>
            <person name="Webb A."/>
        </authorList>
    </citation>
    <scope>NUCLEOTIDE SEQUENCE</scope>
    <source>
        <strain evidence="1">Pm1</strain>
    </source>
</reference>
<organism evidence="1 2">
    <name type="scientific">Peronospora matthiolae</name>
    <dbReference type="NCBI Taxonomy" id="2874970"/>
    <lineage>
        <taxon>Eukaryota</taxon>
        <taxon>Sar</taxon>
        <taxon>Stramenopiles</taxon>
        <taxon>Oomycota</taxon>
        <taxon>Peronosporomycetes</taxon>
        <taxon>Peronosporales</taxon>
        <taxon>Peronosporaceae</taxon>
        <taxon>Peronospora</taxon>
    </lineage>
</organism>
<comment type="caution">
    <text evidence="1">The sequence shown here is derived from an EMBL/GenBank/DDBJ whole genome shotgun (WGS) entry which is preliminary data.</text>
</comment>
<protein>
    <submittedName>
        <fullName evidence="1">Uncharacterized protein</fullName>
    </submittedName>
</protein>
<dbReference type="EMBL" id="CAKLBY020000221">
    <property type="protein sequence ID" value="CAK7935133.1"/>
    <property type="molecule type" value="Genomic_DNA"/>
</dbReference>
<dbReference type="AlphaFoldDB" id="A0AAV1UN51"/>
<name>A0AAV1UN51_9STRA</name>
<dbReference type="Proteomes" id="UP001162060">
    <property type="component" value="Unassembled WGS sequence"/>
</dbReference>
<accession>A0AAV1UN51</accession>